<evidence type="ECO:0000256" key="10">
    <source>
        <dbReference type="ARBA" id="ARBA00022824"/>
    </source>
</evidence>
<evidence type="ECO:0000256" key="9">
    <source>
        <dbReference type="ARBA" id="ARBA00022798"/>
    </source>
</evidence>
<dbReference type="eggNOG" id="KOG0831">
    <property type="taxonomic scope" value="Eukaryota"/>
</dbReference>
<comment type="pathway">
    <text evidence="2 16">Glycerolipid metabolism; triacylglycerol biosynthesis.</text>
</comment>
<comment type="catalytic activity">
    <reaction evidence="15 16">
        <text>an acyl-CoA + a 1,2-diacyl-sn-glycerol = a triacyl-sn-glycerol + CoA</text>
        <dbReference type="Rhea" id="RHEA:10868"/>
        <dbReference type="ChEBI" id="CHEBI:17815"/>
        <dbReference type="ChEBI" id="CHEBI:57287"/>
        <dbReference type="ChEBI" id="CHEBI:58342"/>
        <dbReference type="ChEBI" id="CHEBI:64615"/>
        <dbReference type="EC" id="2.3.1.20"/>
    </reaction>
</comment>
<proteinExistence type="inferred from homology"/>
<dbReference type="GO" id="GO:0097038">
    <property type="term" value="C:perinuclear endoplasmic reticulum"/>
    <property type="evidence" value="ECO:0007669"/>
    <property type="project" value="EnsemblFungi"/>
</dbReference>
<evidence type="ECO:0000313" key="19">
    <source>
        <dbReference type="Proteomes" id="UP000006310"/>
    </source>
</evidence>
<evidence type="ECO:0000256" key="5">
    <source>
        <dbReference type="ARBA" id="ARBA00013244"/>
    </source>
</evidence>
<keyword evidence="19" id="KW-1185">Reference proteome</keyword>
<feature type="region of interest" description="Disordered" evidence="17">
    <location>
        <begin position="1"/>
        <end position="21"/>
    </location>
</feature>
<keyword evidence="8 16" id="KW-0812">Transmembrane</keyword>
<dbReference type="PANTHER" id="PTHR12317">
    <property type="entry name" value="DIACYLGLYCEROL O-ACYLTRANSFERASE"/>
    <property type="match status" value="1"/>
</dbReference>
<evidence type="ECO:0000256" key="17">
    <source>
        <dbReference type="SAM" id="MobiDB-lite"/>
    </source>
</evidence>
<dbReference type="Pfam" id="PF03982">
    <property type="entry name" value="DAGAT"/>
    <property type="match status" value="2"/>
</dbReference>
<evidence type="ECO:0000256" key="3">
    <source>
        <dbReference type="ARBA" id="ARBA00005189"/>
    </source>
</evidence>
<comment type="pathway">
    <text evidence="3">Lipid metabolism.</text>
</comment>
<organism evidence="18 19">
    <name type="scientific">Huiozyma naganishii (strain ATCC MYA-139 / BCRC 22969 / CBS 8797 / KCTC 17520 / NBRC 10181 / NCYC 3082 / Yp74L-3)</name>
    <name type="common">Yeast</name>
    <name type="synonym">Kazachstania naganishii</name>
    <dbReference type="NCBI Taxonomy" id="1071383"/>
    <lineage>
        <taxon>Eukaryota</taxon>
        <taxon>Fungi</taxon>
        <taxon>Dikarya</taxon>
        <taxon>Ascomycota</taxon>
        <taxon>Saccharomycotina</taxon>
        <taxon>Saccharomycetes</taxon>
        <taxon>Saccharomycetales</taxon>
        <taxon>Saccharomycetaceae</taxon>
        <taxon>Huiozyma</taxon>
    </lineage>
</organism>
<keyword evidence="13 16" id="KW-0472">Membrane</keyword>
<dbReference type="GO" id="GO:0005789">
    <property type="term" value="C:endoplasmic reticulum membrane"/>
    <property type="evidence" value="ECO:0007669"/>
    <property type="project" value="UniProtKB-SubCell"/>
</dbReference>
<accession>J7RNW1</accession>
<dbReference type="InterPro" id="IPR007130">
    <property type="entry name" value="DAGAT"/>
</dbReference>
<dbReference type="AlphaFoldDB" id="J7RNW1"/>
<dbReference type="CDD" id="cd07987">
    <property type="entry name" value="LPLAT_MGAT-like"/>
    <property type="match status" value="1"/>
</dbReference>
<reference evidence="18 19" key="1">
    <citation type="journal article" date="2011" name="Proc. Natl. Acad. Sci. U.S.A.">
        <title>Evolutionary erosion of yeast sex chromosomes by mating-type switching accidents.</title>
        <authorList>
            <person name="Gordon J.L."/>
            <person name="Armisen D."/>
            <person name="Proux-Wera E."/>
            <person name="Oheigeartaigh S.S."/>
            <person name="Byrne K.P."/>
            <person name="Wolfe K.H."/>
        </authorList>
    </citation>
    <scope>NUCLEOTIDE SEQUENCE [LARGE SCALE GENOMIC DNA]</scope>
    <source>
        <strain evidence="19">ATCC MYA-139 / BCRC 22969 / CBS 8797 / CCRC 22969 / KCTC 17520 / NBRC 10181 / NCYC 3082</strain>
    </source>
</reference>
<comment type="similarity">
    <text evidence="4 16">Belongs to the diacylglycerol acyltransferase family.</text>
</comment>
<dbReference type="GO" id="GO:0035356">
    <property type="term" value="P:intracellular triglyceride homeostasis"/>
    <property type="evidence" value="ECO:0007669"/>
    <property type="project" value="EnsemblFungi"/>
</dbReference>
<evidence type="ECO:0000256" key="4">
    <source>
        <dbReference type="ARBA" id="ARBA00005420"/>
    </source>
</evidence>
<name>J7RNW1_HUIN7</name>
<feature type="compositionally biased region" description="Basic and acidic residues" evidence="17">
    <location>
        <begin position="1"/>
        <end position="17"/>
    </location>
</feature>
<evidence type="ECO:0000256" key="13">
    <source>
        <dbReference type="ARBA" id="ARBA00023136"/>
    </source>
</evidence>
<evidence type="ECO:0000313" key="18">
    <source>
        <dbReference type="EMBL" id="CCK71313.1"/>
    </source>
</evidence>
<dbReference type="UniPathway" id="UPA00282"/>
<sequence>MARATGFEHHEGGETHAQEAAQGEIRDVRPVLSPKPSLQYCCSIRVPLRRRLQTLAVTWHISSFVLFIVVTLYLISVQRVWPILIPYAVYYFVDRTPANGRVRDRFSPWFRSLPLWRYICEYFPITIHKTADLPPTFEWDGTYKRNWFWFGMKQKQMVRTGPRYIFGYHPHGVGAIGAFGTFATEGCGWSRLFPGICTSLLTLVTQFHIPFYRDYLLALGICSVSRKNALKVLADGQSICIVVGGVRESLLGSDDAFELILNKRKGFIKLALETGNASLVPVFAFGETDCFKMYETEEGSILHKFQFWIKKYFGFSVPIFFARGLFNYDFGLVPFRTPLDIVIGKPIHIRERYVQPNPELIDHYHALYVESLKKMYYEHRAKFGCENTELHIVG</sequence>
<evidence type="ECO:0000256" key="14">
    <source>
        <dbReference type="ARBA" id="ARBA00023315"/>
    </source>
</evidence>
<evidence type="ECO:0000256" key="12">
    <source>
        <dbReference type="ARBA" id="ARBA00023098"/>
    </source>
</evidence>
<dbReference type="GO" id="GO:0006672">
    <property type="term" value="P:ceramide metabolic process"/>
    <property type="evidence" value="ECO:0007669"/>
    <property type="project" value="EnsemblFungi"/>
</dbReference>
<protein>
    <recommendedName>
        <fullName evidence="5 16">Diacylglycerol O-acyltransferase</fullName>
        <ecNumber evidence="5 16">2.3.1.20</ecNumber>
    </recommendedName>
</protein>
<keyword evidence="9" id="KW-0319">Glycerol metabolism</keyword>
<dbReference type="OMA" id="IMGVACT"/>
<dbReference type="GO" id="GO:0019432">
    <property type="term" value="P:triglyceride biosynthetic process"/>
    <property type="evidence" value="ECO:0007669"/>
    <property type="project" value="UniProtKB-UniRule"/>
</dbReference>
<keyword evidence="10 16" id="KW-0256">Endoplasmic reticulum</keyword>
<evidence type="ECO:0000256" key="7">
    <source>
        <dbReference type="ARBA" id="ARBA00022679"/>
    </source>
</evidence>
<dbReference type="STRING" id="1071383.J7RNW1"/>
<comment type="caution">
    <text evidence="16">Lacks conserved residue(s) required for the propagation of feature annotation.</text>
</comment>
<dbReference type="EC" id="2.3.1.20" evidence="5 16"/>
<dbReference type="EMBL" id="HE978320">
    <property type="protein sequence ID" value="CCK71313.1"/>
    <property type="molecule type" value="Genomic_DNA"/>
</dbReference>
<dbReference type="GO" id="GO:0004144">
    <property type="term" value="F:diacylglycerol O-acyltransferase activity"/>
    <property type="evidence" value="ECO:0007669"/>
    <property type="project" value="UniProtKB-UniRule"/>
</dbReference>
<reference evidence="19" key="2">
    <citation type="submission" date="2012-08" db="EMBL/GenBank/DDBJ databases">
        <title>Genome sequence of Kazachstania naganishii.</title>
        <authorList>
            <person name="Gordon J.L."/>
            <person name="Armisen D."/>
            <person name="Proux-Wera E."/>
            <person name="OhEigeartaigh S.S."/>
            <person name="Byrne K.P."/>
            <person name="Wolfe K.H."/>
        </authorList>
    </citation>
    <scope>NUCLEOTIDE SEQUENCE [LARGE SCALE GENOMIC DNA]</scope>
    <source>
        <strain evidence="19">ATCC MYA-139 / BCRC 22969 / CBS 8797 / CCRC 22969 / KCTC 17520 / NBRC 10181 / NCYC 3082</strain>
    </source>
</reference>
<dbReference type="HOGENOM" id="CLU_023995_4_1_1"/>
<evidence type="ECO:0000256" key="15">
    <source>
        <dbReference type="ARBA" id="ARBA00048109"/>
    </source>
</evidence>
<evidence type="ECO:0000256" key="16">
    <source>
        <dbReference type="RuleBase" id="RU367023"/>
    </source>
</evidence>
<dbReference type="GeneID" id="34527037"/>
<dbReference type="RefSeq" id="XP_022465559.1">
    <property type="nucleotide sequence ID" value="XM_022609133.1"/>
</dbReference>
<feature type="transmembrane region" description="Helical" evidence="16">
    <location>
        <begin position="55"/>
        <end position="75"/>
    </location>
</feature>
<dbReference type="GO" id="GO:0005811">
    <property type="term" value="C:lipid droplet"/>
    <property type="evidence" value="ECO:0007669"/>
    <property type="project" value="EnsemblFungi"/>
</dbReference>
<evidence type="ECO:0000256" key="11">
    <source>
        <dbReference type="ARBA" id="ARBA00022989"/>
    </source>
</evidence>
<keyword evidence="12 16" id="KW-0443">Lipid metabolism</keyword>
<comment type="subcellular location">
    <subcellularLocation>
        <location evidence="1 16">Endoplasmic reticulum membrane</location>
        <topology evidence="1 16">Multi-pass membrane protein</topology>
    </subcellularLocation>
</comment>
<keyword evidence="14 16" id="KW-0012">Acyltransferase</keyword>
<dbReference type="GO" id="GO:0140042">
    <property type="term" value="P:lipid droplet formation"/>
    <property type="evidence" value="ECO:0007669"/>
    <property type="project" value="EnsemblFungi"/>
</dbReference>
<dbReference type="GO" id="GO:0032541">
    <property type="term" value="C:cortical endoplasmic reticulum"/>
    <property type="evidence" value="ECO:0007669"/>
    <property type="project" value="EnsemblFungi"/>
</dbReference>
<evidence type="ECO:0000256" key="8">
    <source>
        <dbReference type="ARBA" id="ARBA00022692"/>
    </source>
</evidence>
<comment type="function">
    <text evidence="16">Catalyzes the terminal and only committed step in triacylglycerol synthesis by using diacylglycerol and fatty acyl CoA as substrates.</text>
</comment>
<keyword evidence="11 16" id="KW-1133">Transmembrane helix</keyword>
<evidence type="ECO:0000256" key="2">
    <source>
        <dbReference type="ARBA" id="ARBA00004771"/>
    </source>
</evidence>
<dbReference type="OrthoDB" id="264532at2759"/>
<keyword evidence="6 16" id="KW-0444">Lipid biosynthesis</keyword>
<keyword evidence="7" id="KW-0808">Transferase</keyword>
<evidence type="ECO:0000256" key="1">
    <source>
        <dbReference type="ARBA" id="ARBA00004477"/>
    </source>
</evidence>
<dbReference type="PANTHER" id="PTHR12317:SF0">
    <property type="entry name" value="ACYLTRANSFERASE"/>
    <property type="match status" value="1"/>
</dbReference>
<dbReference type="KEGG" id="kng:KNAG_0G02570"/>
<dbReference type="Proteomes" id="UP000006310">
    <property type="component" value="Chromosome 7"/>
</dbReference>
<evidence type="ECO:0000256" key="6">
    <source>
        <dbReference type="ARBA" id="ARBA00022516"/>
    </source>
</evidence>
<dbReference type="GO" id="GO:0006071">
    <property type="term" value="P:glycerol metabolic process"/>
    <property type="evidence" value="ECO:0007669"/>
    <property type="project" value="UniProtKB-UniRule"/>
</dbReference>
<gene>
    <name evidence="18" type="primary">KNAG0G02570</name>
    <name evidence="18" type="ordered locus">KNAG_0G02570</name>
</gene>